<keyword evidence="2" id="KW-0812">Transmembrane</keyword>
<dbReference type="InParanoid" id="A0A409WFZ9"/>
<gene>
    <name evidence="3" type="ORF">CVT25_011007</name>
</gene>
<dbReference type="STRING" id="93625.A0A409WFZ9"/>
<protein>
    <submittedName>
        <fullName evidence="3">Uncharacterized protein</fullName>
    </submittedName>
</protein>
<dbReference type="EMBL" id="NHYD01003440">
    <property type="protein sequence ID" value="PPQ77425.1"/>
    <property type="molecule type" value="Genomic_DNA"/>
</dbReference>
<comment type="caution">
    <text evidence="3">The sequence shown here is derived from an EMBL/GenBank/DDBJ whole genome shotgun (WGS) entry which is preliminary data.</text>
</comment>
<feature type="transmembrane region" description="Helical" evidence="2">
    <location>
        <begin position="59"/>
        <end position="80"/>
    </location>
</feature>
<dbReference type="Proteomes" id="UP000283269">
    <property type="component" value="Unassembled WGS sequence"/>
</dbReference>
<proteinExistence type="predicted"/>
<evidence type="ECO:0000256" key="2">
    <source>
        <dbReference type="SAM" id="Phobius"/>
    </source>
</evidence>
<evidence type="ECO:0000256" key="1">
    <source>
        <dbReference type="SAM" id="MobiDB-lite"/>
    </source>
</evidence>
<name>A0A409WFZ9_PSICY</name>
<reference evidence="3 4" key="1">
    <citation type="journal article" date="2018" name="Evol. Lett.">
        <title>Horizontal gene cluster transfer increased hallucinogenic mushroom diversity.</title>
        <authorList>
            <person name="Reynolds H.T."/>
            <person name="Vijayakumar V."/>
            <person name="Gluck-Thaler E."/>
            <person name="Korotkin H.B."/>
            <person name="Matheny P.B."/>
            <person name="Slot J.C."/>
        </authorList>
    </citation>
    <scope>NUCLEOTIDE SEQUENCE [LARGE SCALE GENOMIC DNA]</scope>
    <source>
        <strain evidence="3 4">2631</strain>
    </source>
</reference>
<keyword evidence="2" id="KW-1133">Transmembrane helix</keyword>
<feature type="region of interest" description="Disordered" evidence="1">
    <location>
        <begin position="1"/>
        <end position="28"/>
    </location>
</feature>
<keyword evidence="4" id="KW-1185">Reference proteome</keyword>
<organism evidence="3 4">
    <name type="scientific">Psilocybe cyanescens</name>
    <dbReference type="NCBI Taxonomy" id="93625"/>
    <lineage>
        <taxon>Eukaryota</taxon>
        <taxon>Fungi</taxon>
        <taxon>Dikarya</taxon>
        <taxon>Basidiomycota</taxon>
        <taxon>Agaricomycotina</taxon>
        <taxon>Agaricomycetes</taxon>
        <taxon>Agaricomycetidae</taxon>
        <taxon>Agaricales</taxon>
        <taxon>Agaricineae</taxon>
        <taxon>Strophariaceae</taxon>
        <taxon>Psilocybe</taxon>
    </lineage>
</organism>
<sequence length="292" mass="32260">MSDSSPPAYTFHGPNTSHSKDNGSGSRTYHVPNYATSYASDKSKLISVKFVEDKELSRAVIVVVSVFLLFAAVPLCMTTLRSSQVVVPLANPSRSSESTVHPVLEWPTSEEPTNKNKKLQAVRTEEEHSDISSSRATSSIPRNGGRSRDIHWDSPQPGARCLGFGTREYTARLKNLPFFSNWEEACKETAIEIHGVLIAQPTRCESKWPMGGVTGHWIVDYQEDRCLARWGKITNKRFSSRLLDVRNGEDGLIICGTAPALIDGAEKPGPTFCESRGLWGIYGVWDVDDQAC</sequence>
<dbReference type="AlphaFoldDB" id="A0A409WFZ9"/>
<evidence type="ECO:0000313" key="3">
    <source>
        <dbReference type="EMBL" id="PPQ77425.1"/>
    </source>
</evidence>
<evidence type="ECO:0000313" key="4">
    <source>
        <dbReference type="Proteomes" id="UP000283269"/>
    </source>
</evidence>
<feature type="compositionally biased region" description="Polar residues" evidence="1">
    <location>
        <begin position="1"/>
        <end position="27"/>
    </location>
</feature>
<dbReference type="OrthoDB" id="3153758at2759"/>
<feature type="region of interest" description="Disordered" evidence="1">
    <location>
        <begin position="92"/>
        <end position="152"/>
    </location>
</feature>
<keyword evidence="2" id="KW-0472">Membrane</keyword>
<accession>A0A409WFZ9</accession>